<protein>
    <submittedName>
        <fullName evidence="1">Uncharacterized protein</fullName>
    </submittedName>
</protein>
<accession>A0A8J8NRP9</accession>
<dbReference type="Proteomes" id="UP000785679">
    <property type="component" value="Unassembled WGS sequence"/>
</dbReference>
<dbReference type="AlphaFoldDB" id="A0A8J8NRP9"/>
<evidence type="ECO:0000313" key="1">
    <source>
        <dbReference type="EMBL" id="TNV79305.1"/>
    </source>
</evidence>
<name>A0A8J8NRP9_HALGN</name>
<dbReference type="EMBL" id="RRYP01009095">
    <property type="protein sequence ID" value="TNV79305.1"/>
    <property type="molecule type" value="Genomic_DNA"/>
</dbReference>
<organism evidence="1 2">
    <name type="scientific">Halteria grandinella</name>
    <dbReference type="NCBI Taxonomy" id="5974"/>
    <lineage>
        <taxon>Eukaryota</taxon>
        <taxon>Sar</taxon>
        <taxon>Alveolata</taxon>
        <taxon>Ciliophora</taxon>
        <taxon>Intramacronucleata</taxon>
        <taxon>Spirotrichea</taxon>
        <taxon>Stichotrichia</taxon>
        <taxon>Sporadotrichida</taxon>
        <taxon>Halteriidae</taxon>
        <taxon>Halteria</taxon>
    </lineage>
</organism>
<evidence type="ECO:0000313" key="2">
    <source>
        <dbReference type="Proteomes" id="UP000785679"/>
    </source>
</evidence>
<proteinExistence type="predicted"/>
<sequence>MIILTIQNLKEKENQERILTSNFALKILDFFSIMNQTTAQLYCTIHSSILKHAIIQFTRMKIHTFKRNLFSKNFRTYKDIQKELSSLISLGNLITSNYIIAQADG</sequence>
<keyword evidence="2" id="KW-1185">Reference proteome</keyword>
<reference evidence="1" key="1">
    <citation type="submission" date="2019-06" db="EMBL/GenBank/DDBJ databases">
        <authorList>
            <person name="Zheng W."/>
        </authorList>
    </citation>
    <scope>NUCLEOTIDE SEQUENCE</scope>
    <source>
        <strain evidence="1">QDHG01</strain>
    </source>
</reference>
<gene>
    <name evidence="1" type="ORF">FGO68_gene11191</name>
</gene>
<comment type="caution">
    <text evidence="1">The sequence shown here is derived from an EMBL/GenBank/DDBJ whole genome shotgun (WGS) entry which is preliminary data.</text>
</comment>